<evidence type="ECO:0000313" key="3">
    <source>
        <dbReference type="Proteomes" id="UP000019464"/>
    </source>
</evidence>
<sequence>MLRLTNRQILLGITGGIAAYKSAELTRMLKKAGADVRVVMTPAAAEFITPLTLQALSGNPVHLQLLDPEAEAGMGHIELARWADLILVAPATADFMARVAAGMGNDLLTTLCLASDAPLCLAPAMNQAMWRDHQTQLNVQALQARGIQFFGPASGEQACGDTGWDEC</sequence>
<evidence type="ECO:0000259" key="1">
    <source>
        <dbReference type="Pfam" id="PF02441"/>
    </source>
</evidence>
<dbReference type="GO" id="GO:0071513">
    <property type="term" value="C:phosphopantothenoylcysteine decarboxylase complex"/>
    <property type="evidence" value="ECO:0007669"/>
    <property type="project" value="TreeGrafter"/>
</dbReference>
<reference evidence="3" key="1">
    <citation type="submission" date="2012-11" db="EMBL/GenBank/DDBJ databases">
        <authorList>
            <person name="Singh A."/>
            <person name="Pinnaka A.K."/>
            <person name="Vaidya B."/>
        </authorList>
    </citation>
    <scope>NUCLEOTIDE SEQUENCE [LARGE SCALE GENOMIC DNA]</scope>
    <source>
        <strain evidence="3">AK23</strain>
    </source>
</reference>
<dbReference type="AlphaFoldDB" id="W9VIM1"/>
<dbReference type="InterPro" id="IPR003382">
    <property type="entry name" value="Flavoprotein"/>
</dbReference>
<evidence type="ECO:0000313" key="2">
    <source>
        <dbReference type="EMBL" id="EXJ10440.1"/>
    </source>
</evidence>
<dbReference type="STRING" id="1229521.D791_02504"/>
<dbReference type="PANTHER" id="PTHR14359">
    <property type="entry name" value="HOMO-OLIGOMERIC FLAVIN CONTAINING CYS DECARBOXYLASE FAMILY"/>
    <property type="match status" value="1"/>
</dbReference>
<protein>
    <submittedName>
        <fullName evidence="2">DNA/pantothenate metabolism flavoprotein</fullName>
    </submittedName>
</protein>
<dbReference type="PATRIC" id="fig|1229521.3.peg.2533"/>
<proteinExistence type="predicted"/>
<dbReference type="GO" id="GO:0015937">
    <property type="term" value="P:coenzyme A biosynthetic process"/>
    <property type="evidence" value="ECO:0007669"/>
    <property type="project" value="TreeGrafter"/>
</dbReference>
<dbReference type="Pfam" id="PF02441">
    <property type="entry name" value="Flavoprotein"/>
    <property type="match status" value="1"/>
</dbReference>
<reference evidence="2 3" key="2">
    <citation type="journal article" date="2015" name="Syst. Appl. Microbiol.">
        <title>Nitrincola nitratireducens sp. nov. isolated from a haloalkaline crater lake.</title>
        <authorList>
            <person name="Singh A."/>
            <person name="Vaidya B."/>
            <person name="Tanuku N.R."/>
            <person name="Pinnaka A.K."/>
        </authorList>
    </citation>
    <scope>NUCLEOTIDE SEQUENCE [LARGE SCALE GENOMIC DNA]</scope>
    <source>
        <strain evidence="2 3">AK23</strain>
    </source>
</reference>
<dbReference type="GO" id="GO:0004633">
    <property type="term" value="F:phosphopantothenoylcysteine decarboxylase activity"/>
    <property type="evidence" value="ECO:0007669"/>
    <property type="project" value="TreeGrafter"/>
</dbReference>
<keyword evidence="3" id="KW-1185">Reference proteome</keyword>
<dbReference type="Gene3D" id="3.40.50.1950">
    <property type="entry name" value="Flavin prenyltransferase-like"/>
    <property type="match status" value="1"/>
</dbReference>
<accession>W9VIM1</accession>
<comment type="caution">
    <text evidence="2">The sequence shown here is derived from an EMBL/GenBank/DDBJ whole genome shotgun (WGS) entry which is preliminary data.</text>
</comment>
<dbReference type="Proteomes" id="UP000019464">
    <property type="component" value="Unassembled WGS sequence"/>
</dbReference>
<feature type="domain" description="Flavoprotein" evidence="1">
    <location>
        <begin position="8"/>
        <end position="142"/>
    </location>
</feature>
<dbReference type="PANTHER" id="PTHR14359:SF6">
    <property type="entry name" value="PHOSPHOPANTOTHENOYLCYSTEINE DECARBOXYLASE"/>
    <property type="match status" value="1"/>
</dbReference>
<name>W9VIM1_9GAMM</name>
<gene>
    <name evidence="2" type="primary">coaBC_2</name>
    <name evidence="2" type="ORF">D791_02504</name>
</gene>
<organism evidence="2 3">
    <name type="scientific">Nitrincola nitratireducens</name>
    <dbReference type="NCBI Taxonomy" id="1229521"/>
    <lineage>
        <taxon>Bacteria</taxon>
        <taxon>Pseudomonadati</taxon>
        <taxon>Pseudomonadota</taxon>
        <taxon>Gammaproteobacteria</taxon>
        <taxon>Oceanospirillales</taxon>
        <taxon>Oceanospirillaceae</taxon>
        <taxon>Nitrincola</taxon>
    </lineage>
</organism>
<dbReference type="InterPro" id="IPR036551">
    <property type="entry name" value="Flavin_trans-like"/>
</dbReference>
<dbReference type="EMBL" id="AONB01000013">
    <property type="protein sequence ID" value="EXJ10440.1"/>
    <property type="molecule type" value="Genomic_DNA"/>
</dbReference>
<dbReference type="SUPFAM" id="SSF52507">
    <property type="entry name" value="Homo-oligomeric flavin-containing Cys decarboxylases, HFCD"/>
    <property type="match status" value="1"/>
</dbReference>
<dbReference type="GO" id="GO:0010181">
    <property type="term" value="F:FMN binding"/>
    <property type="evidence" value="ECO:0007669"/>
    <property type="project" value="TreeGrafter"/>
</dbReference>